<organism evidence="1 2">
    <name type="scientific">Spiromyces aspiralis</name>
    <dbReference type="NCBI Taxonomy" id="68401"/>
    <lineage>
        <taxon>Eukaryota</taxon>
        <taxon>Fungi</taxon>
        <taxon>Fungi incertae sedis</taxon>
        <taxon>Zoopagomycota</taxon>
        <taxon>Kickxellomycotina</taxon>
        <taxon>Kickxellomycetes</taxon>
        <taxon>Kickxellales</taxon>
        <taxon>Kickxellaceae</taxon>
        <taxon>Spiromyces</taxon>
    </lineage>
</organism>
<protein>
    <submittedName>
        <fullName evidence="1">Uncharacterized protein</fullName>
    </submittedName>
</protein>
<evidence type="ECO:0000313" key="2">
    <source>
        <dbReference type="Proteomes" id="UP001145114"/>
    </source>
</evidence>
<proteinExistence type="predicted"/>
<dbReference type="Proteomes" id="UP001145114">
    <property type="component" value="Unassembled WGS sequence"/>
</dbReference>
<feature type="non-terminal residue" evidence="1">
    <location>
        <position position="562"/>
    </location>
</feature>
<keyword evidence="2" id="KW-1185">Reference proteome</keyword>
<name>A0ACC1HT53_9FUNG</name>
<gene>
    <name evidence="1" type="ORF">EV182_003250</name>
</gene>
<dbReference type="EMBL" id="JAMZIH010000814">
    <property type="protein sequence ID" value="KAJ1678841.1"/>
    <property type="molecule type" value="Genomic_DNA"/>
</dbReference>
<sequence length="562" mass="62941">MTRSERLKLRDLTQQEFNHAFDGYMRHAFPEDELRPLSCQGRSRVRNPSTISDAYINDVLGNFSLTLVDSLDTLALMGDRERFAEAIFNVIDVLPSFDIDSVVQVFEVTIRMLGGLLSAHMIASDEGANLLGMAPVVSPNGRRRYSGELLGLAKDLGYRLLSAFEESPSATPYSKVNLRHGVPEDSSFSTCSAGAGTLLLEFAALSRLTNETIFEDVARMAMHDIWSERSRIDLIGGGYNIRSREWEELHTGTGAGIDSFFEYLLKAAIYLDDEDSNTLFRSAYASLLEHSYDVEHGYFFYNVDIHSARLMDPMLDSLSAFFPGLMVLAGHVEAAESVYLAYYHLWRRYQSIPESFNLFHHKTSYNSYPLRPEFIESTYYLYQATRDPFYLEVGRMVLNDLIANQKTACGYAAIQNGGDVGLTDRMESFFLSETLKYLYLLFDEDNVVNAMDSNFVFTTEGHLLLPLPKRSHPSRASGQWASPQRVLYDTALVPPSLRSRDLSFENIKHRLGLSRLLAGDLVRTTNPSTSSGNNIVAATLGGFLYNGTCPAVKVLNSPADCI</sequence>
<accession>A0ACC1HT53</accession>
<reference evidence="1" key="1">
    <citation type="submission" date="2022-06" db="EMBL/GenBank/DDBJ databases">
        <title>Phylogenomic reconstructions and comparative analyses of Kickxellomycotina fungi.</title>
        <authorList>
            <person name="Reynolds N.K."/>
            <person name="Stajich J.E."/>
            <person name="Barry K."/>
            <person name="Grigoriev I.V."/>
            <person name="Crous P."/>
            <person name="Smith M.E."/>
        </authorList>
    </citation>
    <scope>NUCLEOTIDE SEQUENCE</scope>
    <source>
        <strain evidence="1">RSA 2271</strain>
    </source>
</reference>
<evidence type="ECO:0000313" key="1">
    <source>
        <dbReference type="EMBL" id="KAJ1678841.1"/>
    </source>
</evidence>
<comment type="caution">
    <text evidence="1">The sequence shown here is derived from an EMBL/GenBank/DDBJ whole genome shotgun (WGS) entry which is preliminary data.</text>
</comment>